<dbReference type="Pfam" id="PF01850">
    <property type="entry name" value="PIN"/>
    <property type="match status" value="1"/>
</dbReference>
<evidence type="ECO:0000313" key="8">
    <source>
        <dbReference type="Proteomes" id="UP000249794"/>
    </source>
</evidence>
<dbReference type="GO" id="GO:0000287">
    <property type="term" value="F:magnesium ion binding"/>
    <property type="evidence" value="ECO:0007669"/>
    <property type="project" value="UniProtKB-UniRule"/>
</dbReference>
<dbReference type="SUPFAM" id="SSF88723">
    <property type="entry name" value="PIN domain-like"/>
    <property type="match status" value="1"/>
</dbReference>
<dbReference type="GO" id="GO:0016787">
    <property type="term" value="F:hydrolase activity"/>
    <property type="evidence" value="ECO:0007669"/>
    <property type="project" value="UniProtKB-KW"/>
</dbReference>
<evidence type="ECO:0000256" key="1">
    <source>
        <dbReference type="ARBA" id="ARBA00022649"/>
    </source>
</evidence>
<comment type="caution">
    <text evidence="7">The sequence shown here is derived from an EMBL/GenBank/DDBJ whole genome shotgun (WGS) entry which is preliminary data.</text>
</comment>
<evidence type="ECO:0000256" key="4">
    <source>
        <dbReference type="ARBA" id="ARBA00022801"/>
    </source>
</evidence>
<sequence>MGLLESLEGDRIYLDTNTWIYALEGYSEFRSELMVLFEQMQAGTLTGITSELTLAELLVKPCRDRDLDQQARYKKAIANRKNFFVMPVLRDLLIDAADVRAKTQLKLPDAIHAATALRTKCTTLLTNDRQIKKLTDISVVLLSEVIAA</sequence>
<dbReference type="EMBL" id="QBMP01000006">
    <property type="protein sequence ID" value="PZO60795.1"/>
    <property type="molecule type" value="Genomic_DNA"/>
</dbReference>
<feature type="binding site" evidence="5">
    <location>
        <position position="109"/>
    </location>
    <ligand>
        <name>Mg(2+)</name>
        <dbReference type="ChEBI" id="CHEBI:18420"/>
    </ligand>
</feature>
<evidence type="ECO:0000256" key="5">
    <source>
        <dbReference type="HAMAP-Rule" id="MF_00265"/>
    </source>
</evidence>
<comment type="function">
    <text evidence="5">Toxic component of a toxin-antitoxin (TA) system. An RNase.</text>
</comment>
<keyword evidence="5" id="KW-0800">Toxin</keyword>
<dbReference type="GO" id="GO:0090729">
    <property type="term" value="F:toxin activity"/>
    <property type="evidence" value="ECO:0007669"/>
    <property type="project" value="UniProtKB-KW"/>
</dbReference>
<keyword evidence="1 5" id="KW-1277">Toxin-antitoxin system</keyword>
<keyword evidence="2 5" id="KW-0540">Nuclease</keyword>
<dbReference type="Proteomes" id="UP000249794">
    <property type="component" value="Unassembled WGS sequence"/>
</dbReference>
<organism evidence="7 8">
    <name type="scientific">Phormidesmis priestleyi</name>
    <dbReference type="NCBI Taxonomy" id="268141"/>
    <lineage>
        <taxon>Bacteria</taxon>
        <taxon>Bacillati</taxon>
        <taxon>Cyanobacteriota</taxon>
        <taxon>Cyanophyceae</taxon>
        <taxon>Leptolyngbyales</taxon>
        <taxon>Leptolyngbyaceae</taxon>
        <taxon>Phormidesmis</taxon>
    </lineage>
</organism>
<proteinExistence type="inferred from homology"/>
<keyword evidence="5" id="KW-0460">Magnesium</keyword>
<evidence type="ECO:0000256" key="3">
    <source>
        <dbReference type="ARBA" id="ARBA00022723"/>
    </source>
</evidence>
<evidence type="ECO:0000313" key="7">
    <source>
        <dbReference type="EMBL" id="PZO60795.1"/>
    </source>
</evidence>
<keyword evidence="3 5" id="KW-0479">Metal-binding</keyword>
<feature type="domain" description="PIN" evidence="6">
    <location>
        <begin position="12"/>
        <end position="134"/>
    </location>
</feature>
<keyword evidence="4 5" id="KW-0378">Hydrolase</keyword>
<evidence type="ECO:0000259" key="6">
    <source>
        <dbReference type="Pfam" id="PF01850"/>
    </source>
</evidence>
<reference evidence="8" key="1">
    <citation type="submission" date="2018-04" db="EMBL/GenBank/DDBJ databases">
        <authorList>
            <person name="Cornet L."/>
        </authorList>
    </citation>
    <scope>NUCLEOTIDE SEQUENCE [LARGE SCALE GENOMIC DNA]</scope>
</reference>
<gene>
    <name evidence="5" type="primary">vapC</name>
    <name evidence="7" type="ORF">DCF15_01400</name>
</gene>
<name>A0A2W4ZRI9_9CYAN</name>
<evidence type="ECO:0000256" key="2">
    <source>
        <dbReference type="ARBA" id="ARBA00022722"/>
    </source>
</evidence>
<dbReference type="GO" id="GO:0004540">
    <property type="term" value="F:RNA nuclease activity"/>
    <property type="evidence" value="ECO:0007669"/>
    <property type="project" value="InterPro"/>
</dbReference>
<dbReference type="InterPro" id="IPR002716">
    <property type="entry name" value="PIN_dom"/>
</dbReference>
<accession>A0A2W4ZRI9</accession>
<dbReference type="EC" id="3.1.-.-" evidence="5"/>
<dbReference type="HAMAP" id="MF_00265">
    <property type="entry name" value="VapC_Nob1"/>
    <property type="match status" value="1"/>
</dbReference>
<dbReference type="AlphaFoldDB" id="A0A2W4ZRI9"/>
<dbReference type="InterPro" id="IPR029060">
    <property type="entry name" value="PIN-like_dom_sf"/>
</dbReference>
<feature type="binding site" evidence="5">
    <location>
        <position position="15"/>
    </location>
    <ligand>
        <name>Mg(2+)</name>
        <dbReference type="ChEBI" id="CHEBI:18420"/>
    </ligand>
</feature>
<comment type="cofactor">
    <cofactor evidence="5">
        <name>Mg(2+)</name>
        <dbReference type="ChEBI" id="CHEBI:18420"/>
    </cofactor>
</comment>
<comment type="similarity">
    <text evidence="5">Belongs to the PINc/VapC protein family.</text>
</comment>
<dbReference type="Gene3D" id="3.40.50.1010">
    <property type="entry name" value="5'-nuclease"/>
    <property type="match status" value="1"/>
</dbReference>
<protein>
    <recommendedName>
        <fullName evidence="5">Ribonuclease VapC</fullName>
        <shortName evidence="5">RNase VapC</shortName>
        <ecNumber evidence="5">3.1.-.-</ecNumber>
    </recommendedName>
    <alternativeName>
        <fullName evidence="5">Toxin VapC</fullName>
    </alternativeName>
</protein>
<reference evidence="7 8" key="2">
    <citation type="submission" date="2018-06" db="EMBL/GenBank/DDBJ databases">
        <title>Metagenomic assembly of (sub)arctic Cyanobacteria and their associated microbiome from non-axenic cultures.</title>
        <authorList>
            <person name="Baurain D."/>
        </authorList>
    </citation>
    <scope>NUCLEOTIDE SEQUENCE [LARGE SCALE GENOMIC DNA]</scope>
    <source>
        <strain evidence="7">ULC027bin1</strain>
    </source>
</reference>
<dbReference type="InterPro" id="IPR022907">
    <property type="entry name" value="VapC_family"/>
</dbReference>